<dbReference type="AlphaFoldDB" id="A0AAE3SYZ5"/>
<gene>
    <name evidence="1" type="ORF">PGB34_00140</name>
</gene>
<protein>
    <submittedName>
        <fullName evidence="1">DUF4902 domain-containing protein</fullName>
    </submittedName>
</protein>
<dbReference type="RefSeq" id="WP_271426039.1">
    <property type="nucleotide sequence ID" value="NZ_JAQIPB010000001.1"/>
</dbReference>
<dbReference type="EMBL" id="JAQIPB010000001">
    <property type="protein sequence ID" value="MDA7414757.1"/>
    <property type="molecule type" value="Genomic_DNA"/>
</dbReference>
<dbReference type="Pfam" id="PF16245">
    <property type="entry name" value="DUF4902"/>
    <property type="match status" value="1"/>
</dbReference>
<proteinExistence type="predicted"/>
<reference evidence="1" key="1">
    <citation type="submission" date="2023-01" db="EMBL/GenBank/DDBJ databases">
        <title>Xenophilus mangrovi sp. nov., isolated from soil of Mangrove nature reserve.</title>
        <authorList>
            <person name="Xu S."/>
            <person name="Liu Z."/>
            <person name="Xu Y."/>
        </authorList>
    </citation>
    <scope>NUCLEOTIDE SEQUENCE</scope>
    <source>
        <strain evidence="1">YW8</strain>
    </source>
</reference>
<dbReference type="InterPro" id="IPR032598">
    <property type="entry name" value="RsaM-like"/>
</dbReference>
<organism evidence="1 2">
    <name type="scientific">Xenophilus arseniciresistens</name>
    <dbReference type="NCBI Taxonomy" id="1283306"/>
    <lineage>
        <taxon>Bacteria</taxon>
        <taxon>Pseudomonadati</taxon>
        <taxon>Pseudomonadota</taxon>
        <taxon>Betaproteobacteria</taxon>
        <taxon>Burkholderiales</taxon>
        <taxon>Comamonadaceae</taxon>
        <taxon>Xenophilus</taxon>
    </lineage>
</organism>
<keyword evidence="2" id="KW-1185">Reference proteome</keyword>
<name>A0AAE3SYZ5_9BURK</name>
<evidence type="ECO:0000313" key="2">
    <source>
        <dbReference type="Proteomes" id="UP001212602"/>
    </source>
</evidence>
<evidence type="ECO:0000313" key="1">
    <source>
        <dbReference type="EMBL" id="MDA7414757.1"/>
    </source>
</evidence>
<dbReference type="Proteomes" id="UP001212602">
    <property type="component" value="Unassembled WGS sequence"/>
</dbReference>
<dbReference type="Gene3D" id="3.10.450.610">
    <property type="match status" value="1"/>
</dbReference>
<sequence>MTSPIQDGLLHLRQAELEALPLEHLWSGTDDDDLSAAQDCGRLATLSGYTEWVSPQARTLTLGWDWQLLAGAERPRVMRRGLPRTNIQVLDESLRPLPWEHNLQWLAAFIDRIDWASPAFEAVCQKHVN</sequence>
<comment type="caution">
    <text evidence="1">The sequence shown here is derived from an EMBL/GenBank/DDBJ whole genome shotgun (WGS) entry which is preliminary data.</text>
</comment>
<accession>A0AAE3SYZ5</accession>